<feature type="region of interest" description="Disordered" evidence="16">
    <location>
        <begin position="128"/>
        <end position="147"/>
    </location>
</feature>
<dbReference type="PROSITE" id="PS50835">
    <property type="entry name" value="IG_LIKE"/>
    <property type="match status" value="1"/>
</dbReference>
<comment type="subcellular location">
    <subcellularLocation>
        <location evidence="2">Cell junction</location>
        <location evidence="2">Adherens junction</location>
    </subcellularLocation>
    <subcellularLocation>
        <location evidence="1">Cell membrane</location>
        <topology evidence="1">Single-pass type I membrane protein</topology>
    </subcellularLocation>
</comment>
<evidence type="ECO:0000256" key="6">
    <source>
        <dbReference type="ARBA" id="ARBA00022729"/>
    </source>
</evidence>
<dbReference type="InterPro" id="IPR003599">
    <property type="entry name" value="Ig_sub"/>
</dbReference>
<evidence type="ECO:0000256" key="8">
    <source>
        <dbReference type="ARBA" id="ARBA00022889"/>
    </source>
</evidence>
<feature type="chain" id="PRO_5021344026" description="Ig-like domain-containing protein" evidence="18">
    <location>
        <begin position="26"/>
        <end position="367"/>
    </location>
</feature>
<keyword evidence="10 17" id="KW-1133">Transmembrane helix</keyword>
<dbReference type="PANTHER" id="PTHR47011">
    <property type="entry name" value="CD226 ANTIGEN"/>
    <property type="match status" value="1"/>
</dbReference>
<evidence type="ECO:0000256" key="15">
    <source>
        <dbReference type="ARBA" id="ARBA00062858"/>
    </source>
</evidence>
<feature type="domain" description="Ig-like" evidence="19">
    <location>
        <begin position="18"/>
        <end position="127"/>
    </location>
</feature>
<dbReference type="Pfam" id="PF07686">
    <property type="entry name" value="V-set"/>
    <property type="match status" value="1"/>
</dbReference>
<dbReference type="SMART" id="SM00409">
    <property type="entry name" value="IG"/>
    <property type="match status" value="2"/>
</dbReference>
<evidence type="ECO:0000313" key="20">
    <source>
        <dbReference type="EMBL" id="TNM96173.1"/>
    </source>
</evidence>
<organism evidence="20 21">
    <name type="scientific">Takifugu bimaculatus</name>
    <dbReference type="NCBI Taxonomy" id="433685"/>
    <lineage>
        <taxon>Eukaryota</taxon>
        <taxon>Metazoa</taxon>
        <taxon>Chordata</taxon>
        <taxon>Craniata</taxon>
        <taxon>Vertebrata</taxon>
        <taxon>Euteleostomi</taxon>
        <taxon>Actinopterygii</taxon>
        <taxon>Neopterygii</taxon>
        <taxon>Teleostei</taxon>
        <taxon>Neoteleostei</taxon>
        <taxon>Acanthomorphata</taxon>
        <taxon>Eupercaria</taxon>
        <taxon>Tetraodontiformes</taxon>
        <taxon>Tetradontoidea</taxon>
        <taxon>Tetraodontidae</taxon>
        <taxon>Takifugu</taxon>
    </lineage>
</organism>
<evidence type="ECO:0000256" key="3">
    <source>
        <dbReference type="ARBA" id="ARBA00007810"/>
    </source>
</evidence>
<gene>
    <name evidence="20" type="ORF">fugu_015834</name>
</gene>
<keyword evidence="12" id="KW-1015">Disulfide bond</keyword>
<evidence type="ECO:0000256" key="1">
    <source>
        <dbReference type="ARBA" id="ARBA00004251"/>
    </source>
</evidence>
<dbReference type="InterPro" id="IPR036179">
    <property type="entry name" value="Ig-like_dom_sf"/>
</dbReference>
<proteinExistence type="inferred from homology"/>
<feature type="signal peptide" evidence="18">
    <location>
        <begin position="1"/>
        <end position="25"/>
    </location>
</feature>
<dbReference type="InterPro" id="IPR013783">
    <property type="entry name" value="Ig-like_fold"/>
</dbReference>
<evidence type="ECO:0000256" key="16">
    <source>
        <dbReference type="SAM" id="MobiDB-lite"/>
    </source>
</evidence>
<dbReference type="GO" id="GO:0007155">
    <property type="term" value="P:cell adhesion"/>
    <property type="evidence" value="ECO:0007669"/>
    <property type="project" value="UniProtKB-KW"/>
</dbReference>
<dbReference type="PANTHER" id="PTHR47011:SF1">
    <property type="entry name" value="CD226 ANTIGEN"/>
    <property type="match status" value="1"/>
</dbReference>
<dbReference type="InterPro" id="IPR013106">
    <property type="entry name" value="Ig_V-set"/>
</dbReference>
<feature type="transmembrane region" description="Helical" evidence="17">
    <location>
        <begin position="271"/>
        <end position="293"/>
    </location>
</feature>
<evidence type="ECO:0000256" key="5">
    <source>
        <dbReference type="ARBA" id="ARBA00022692"/>
    </source>
</evidence>
<dbReference type="FunFam" id="2.60.40.10:FF:000304">
    <property type="entry name" value="Nectin cell adhesion molecule 1"/>
    <property type="match status" value="1"/>
</dbReference>
<keyword evidence="21" id="KW-1185">Reference proteome</keyword>
<keyword evidence="7" id="KW-0677">Repeat</keyword>
<evidence type="ECO:0000256" key="2">
    <source>
        <dbReference type="ARBA" id="ARBA00004536"/>
    </source>
</evidence>
<accession>A0A4Z2BVD6</accession>
<keyword evidence="5 17" id="KW-0812">Transmembrane</keyword>
<protein>
    <recommendedName>
        <fullName evidence="19">Ig-like domain-containing protein</fullName>
    </recommendedName>
</protein>
<reference evidence="20 21" key="1">
    <citation type="submission" date="2019-04" db="EMBL/GenBank/DDBJ databases">
        <title>The sequence and de novo assembly of Takifugu bimaculatus genome using PacBio and Hi-C technologies.</title>
        <authorList>
            <person name="Xu P."/>
            <person name="Liu B."/>
            <person name="Zhou Z."/>
        </authorList>
    </citation>
    <scope>NUCLEOTIDE SEQUENCE [LARGE SCALE GENOMIC DNA]</scope>
    <source>
        <strain evidence="20">TB-2018</strain>
        <tissue evidence="20">Muscle</tissue>
    </source>
</reference>
<comment type="caution">
    <text evidence="20">The sequence shown here is derived from an EMBL/GenBank/DDBJ whole genome shotgun (WGS) entry which is preliminary data.</text>
</comment>
<sequence length="367" mass="41482">MVAVQRDHWYLMVLIIVPFLKDVVPQKDAVTVRLEEGMVLKCLCPWQGSFSMVSWTKPPNKDPIAVFHPELGMSFSHHYQERIEFLRSTPMDGSISLKNVTHQDIGVYHCSVQSFPQGSWTKSIQVEDLDEHPDEEEEHGDSSETQDVIRVDTELVAEQHSNTTVFCNREHDNTVHNVTLERMSHDDQPWGVIGVCSSIKGGPVAQNYSDRGRLTCTDALNVRLHLTGVQQQDAGLYRCTWSTDGVLQTTTMLLRVQPTDTEAGGFSLSAYVMYIYIGAGVAGFILLIIFIVLTTKHMKQRNRVEYRVKLHPAQRPIHNFYENISVCPRKKPRHISECPIYVNLLTAGNEAASSRLINRLGHSSLLT</sequence>
<evidence type="ECO:0000256" key="11">
    <source>
        <dbReference type="ARBA" id="ARBA00023136"/>
    </source>
</evidence>
<evidence type="ECO:0000256" key="14">
    <source>
        <dbReference type="ARBA" id="ARBA00058274"/>
    </source>
</evidence>
<keyword evidence="6 18" id="KW-0732">Signal</keyword>
<dbReference type="EMBL" id="SWLE01000009">
    <property type="protein sequence ID" value="TNM96173.1"/>
    <property type="molecule type" value="Genomic_DNA"/>
</dbReference>
<dbReference type="GO" id="GO:0005912">
    <property type="term" value="C:adherens junction"/>
    <property type="evidence" value="ECO:0007669"/>
    <property type="project" value="UniProtKB-SubCell"/>
</dbReference>
<feature type="compositionally biased region" description="Acidic residues" evidence="16">
    <location>
        <begin position="128"/>
        <end position="139"/>
    </location>
</feature>
<comment type="function">
    <text evidence="14">Cell adhesion molecule that promotes cell-cell contacts and plays important roles in the development of the nervous system. Acts by forming homophilic or heterophilic trans-dimers.</text>
</comment>
<keyword evidence="13" id="KW-0325">Glycoprotein</keyword>
<keyword evidence="9" id="KW-0965">Cell junction</keyword>
<dbReference type="Gene3D" id="2.60.40.10">
    <property type="entry name" value="Immunoglobulins"/>
    <property type="match status" value="2"/>
</dbReference>
<comment type="similarity">
    <text evidence="3">Belongs to the nectin family.</text>
</comment>
<dbReference type="InterPro" id="IPR042842">
    <property type="entry name" value="CD226"/>
</dbReference>
<evidence type="ECO:0000256" key="13">
    <source>
        <dbReference type="ARBA" id="ARBA00023180"/>
    </source>
</evidence>
<evidence type="ECO:0000256" key="17">
    <source>
        <dbReference type="SAM" id="Phobius"/>
    </source>
</evidence>
<evidence type="ECO:0000259" key="19">
    <source>
        <dbReference type="PROSITE" id="PS50835"/>
    </source>
</evidence>
<dbReference type="GO" id="GO:0002729">
    <property type="term" value="P:positive regulation of natural killer cell cytokine production"/>
    <property type="evidence" value="ECO:0007669"/>
    <property type="project" value="InterPro"/>
</dbReference>
<evidence type="ECO:0000256" key="10">
    <source>
        <dbReference type="ARBA" id="ARBA00022989"/>
    </source>
</evidence>
<dbReference type="AlphaFoldDB" id="A0A4Z2BVD6"/>
<evidence type="ECO:0000256" key="9">
    <source>
        <dbReference type="ARBA" id="ARBA00022949"/>
    </source>
</evidence>
<dbReference type="SUPFAM" id="SSF48726">
    <property type="entry name" value="Immunoglobulin"/>
    <property type="match status" value="2"/>
</dbReference>
<evidence type="ECO:0000256" key="7">
    <source>
        <dbReference type="ARBA" id="ARBA00022737"/>
    </source>
</evidence>
<keyword evidence="8" id="KW-0130">Cell adhesion</keyword>
<dbReference type="GO" id="GO:0002891">
    <property type="term" value="P:positive regulation of immunoglobulin mediated immune response"/>
    <property type="evidence" value="ECO:0007669"/>
    <property type="project" value="TreeGrafter"/>
</dbReference>
<evidence type="ECO:0000256" key="12">
    <source>
        <dbReference type="ARBA" id="ARBA00023157"/>
    </source>
</evidence>
<evidence type="ECO:0000256" key="18">
    <source>
        <dbReference type="SAM" id="SignalP"/>
    </source>
</evidence>
<evidence type="ECO:0000313" key="21">
    <source>
        <dbReference type="Proteomes" id="UP000516260"/>
    </source>
</evidence>
<keyword evidence="11 17" id="KW-0472">Membrane</keyword>
<dbReference type="GO" id="GO:0050839">
    <property type="term" value="F:cell adhesion molecule binding"/>
    <property type="evidence" value="ECO:0007669"/>
    <property type="project" value="TreeGrafter"/>
</dbReference>
<comment type="subunit">
    <text evidence="15">Cis- and trans-homodimer. Can form trans-heterodimers.</text>
</comment>
<keyword evidence="4" id="KW-1003">Cell membrane</keyword>
<dbReference type="GO" id="GO:0009897">
    <property type="term" value="C:external side of plasma membrane"/>
    <property type="evidence" value="ECO:0007669"/>
    <property type="project" value="TreeGrafter"/>
</dbReference>
<evidence type="ECO:0000256" key="4">
    <source>
        <dbReference type="ARBA" id="ARBA00022475"/>
    </source>
</evidence>
<dbReference type="InterPro" id="IPR007110">
    <property type="entry name" value="Ig-like_dom"/>
</dbReference>
<name>A0A4Z2BVD6_9TELE</name>
<dbReference type="Proteomes" id="UP000516260">
    <property type="component" value="Chromosome 17"/>
</dbReference>